<name>A0AAV5ACB7_9AGAM</name>
<dbReference type="Pfam" id="PF00443">
    <property type="entry name" value="UCH"/>
    <property type="match status" value="1"/>
</dbReference>
<evidence type="ECO:0000259" key="8">
    <source>
        <dbReference type="PROSITE" id="PS50235"/>
    </source>
</evidence>
<dbReference type="PANTHER" id="PTHR24006:SF687">
    <property type="entry name" value="UBIQUITIN CARBOXYL-TERMINAL HYDROLASE 10"/>
    <property type="match status" value="1"/>
</dbReference>
<dbReference type="GO" id="GO:0005634">
    <property type="term" value="C:nucleus"/>
    <property type="evidence" value="ECO:0007669"/>
    <property type="project" value="TreeGrafter"/>
</dbReference>
<evidence type="ECO:0000256" key="3">
    <source>
        <dbReference type="ARBA" id="ARBA00022670"/>
    </source>
</evidence>
<dbReference type="InterPro" id="IPR038765">
    <property type="entry name" value="Papain-like_cys_pep_sf"/>
</dbReference>
<feature type="region of interest" description="Disordered" evidence="7">
    <location>
        <begin position="248"/>
        <end position="299"/>
    </location>
</feature>
<evidence type="ECO:0000256" key="1">
    <source>
        <dbReference type="ARBA" id="ARBA00000707"/>
    </source>
</evidence>
<sequence length="700" mass="77445">MFHPPHVVLDYFPSHELWTPPPFPPPPAYVYQPAYPPSALSNPTVPSPYGEFSSPHTSITPLTSEPELPPSSVHSPDDFQENETVQSNEEAMEVSPVENTIINQPTVVLPIWSNSRKGFALQLKRPRVPRALPVTISHIAKPPISLIHFLDADETYLIHDRYVFYTSSIDNVSNDSTSLKEPIFVEHSLASTSTPTPETSTAAETPQVGSPRSSVTSVSIVVKVTPDILEEPPESQLESSIAQNIGNSESAIQPPSEPPSIQTDAAPSPASAGSSFPSPSSRHTTELTAQPPQSTKKSWASLFRSRGDDNLSVNGLPVSSIQGFSIPATSQETKAGPSTSQNLVNFLTSPNAPHEQLPNLRARGLINLGNMCFANTVLQVLMYCLPFRRLFSELEKHLNNKGPISTPLINATIEFMKEFHPVEPDHKSGDEQTEEESPLYGPFIPTVVYQALKEKKRFDSMRGGQQEDAEEFLGFYLDTLEDELLLLLGDQSLKSTTSEIVVNGAGDNEDGWQEHKSNESPISRIFGGRFRTTLKVPGSRESAMIDPWSRFQLDIQSDLVHTIEDALRYTAEQRTVQVTSATRAQVDANQQTLIESLPPILILHLKRFLYDTSVNDVIKLTKKISFSPELIIPKVLNHHGNTATGGHYTLDVLHPNPHETGKDGWIRLDDDSVQDIILDDLASKDFGDDRTAYLLFYRRM</sequence>
<reference evidence="9" key="1">
    <citation type="submission" date="2021-10" db="EMBL/GenBank/DDBJ databases">
        <title>De novo Genome Assembly of Clathrus columnatus (Basidiomycota, Fungi) Using Illumina and Nanopore Sequence Data.</title>
        <authorList>
            <person name="Ogiso-Tanaka E."/>
            <person name="Itagaki H."/>
            <person name="Hosoya T."/>
            <person name="Hosaka K."/>
        </authorList>
    </citation>
    <scope>NUCLEOTIDE SEQUENCE</scope>
    <source>
        <strain evidence="9">MO-923</strain>
    </source>
</reference>
<dbReference type="CDD" id="cd02257">
    <property type="entry name" value="Peptidase_C19"/>
    <property type="match status" value="1"/>
</dbReference>
<dbReference type="EMBL" id="BPWL01000007">
    <property type="protein sequence ID" value="GJJ12287.1"/>
    <property type="molecule type" value="Genomic_DNA"/>
</dbReference>
<dbReference type="GO" id="GO:0006508">
    <property type="term" value="P:proteolysis"/>
    <property type="evidence" value="ECO:0007669"/>
    <property type="project" value="UniProtKB-KW"/>
</dbReference>
<accession>A0AAV5ACB7</accession>
<evidence type="ECO:0000313" key="9">
    <source>
        <dbReference type="EMBL" id="GJJ12287.1"/>
    </source>
</evidence>
<dbReference type="PANTHER" id="PTHR24006">
    <property type="entry name" value="UBIQUITIN CARBOXYL-TERMINAL HYDROLASE"/>
    <property type="match status" value="1"/>
</dbReference>
<comment type="catalytic activity">
    <reaction evidence="1">
        <text>Thiol-dependent hydrolysis of ester, thioester, amide, peptide and isopeptide bonds formed by the C-terminal Gly of ubiquitin (a 76-residue protein attached to proteins as an intracellular targeting signal).</text>
        <dbReference type="EC" id="3.4.19.12"/>
    </reaction>
</comment>
<feature type="compositionally biased region" description="Low complexity" evidence="7">
    <location>
        <begin position="190"/>
        <end position="216"/>
    </location>
</feature>
<evidence type="ECO:0000256" key="5">
    <source>
        <dbReference type="ARBA" id="ARBA00022801"/>
    </source>
</evidence>
<dbReference type="Gene3D" id="3.90.70.10">
    <property type="entry name" value="Cysteine proteinases"/>
    <property type="match status" value="1"/>
</dbReference>
<evidence type="ECO:0000256" key="7">
    <source>
        <dbReference type="SAM" id="MobiDB-lite"/>
    </source>
</evidence>
<gene>
    <name evidence="9" type="ORF">Clacol_006528</name>
</gene>
<evidence type="ECO:0000256" key="4">
    <source>
        <dbReference type="ARBA" id="ARBA00022786"/>
    </source>
</evidence>
<dbReference type="GO" id="GO:0004843">
    <property type="term" value="F:cysteine-type deubiquitinase activity"/>
    <property type="evidence" value="ECO:0007669"/>
    <property type="project" value="UniProtKB-EC"/>
</dbReference>
<keyword evidence="6" id="KW-0788">Thiol protease</keyword>
<protein>
    <recommendedName>
        <fullName evidence="2">ubiquitinyl hydrolase 1</fullName>
        <ecNumber evidence="2">3.4.19.12</ecNumber>
    </recommendedName>
</protein>
<keyword evidence="5" id="KW-0378">Hydrolase</keyword>
<feature type="domain" description="USP" evidence="8">
    <location>
        <begin position="363"/>
        <end position="700"/>
    </location>
</feature>
<comment type="caution">
    <text evidence="9">The sequence shown here is derived from an EMBL/GenBank/DDBJ whole genome shotgun (WGS) entry which is preliminary data.</text>
</comment>
<feature type="compositionally biased region" description="Polar residues" evidence="7">
    <location>
        <begin position="286"/>
        <end position="298"/>
    </location>
</feature>
<feature type="compositionally biased region" description="Low complexity" evidence="7">
    <location>
        <begin position="60"/>
        <end position="72"/>
    </location>
</feature>
<dbReference type="InterPro" id="IPR001394">
    <property type="entry name" value="Peptidase_C19_UCH"/>
</dbReference>
<keyword evidence="10" id="KW-1185">Reference proteome</keyword>
<evidence type="ECO:0000256" key="2">
    <source>
        <dbReference type="ARBA" id="ARBA00012759"/>
    </source>
</evidence>
<feature type="region of interest" description="Disordered" evidence="7">
    <location>
        <begin position="189"/>
        <end position="216"/>
    </location>
</feature>
<dbReference type="GO" id="GO:0016579">
    <property type="term" value="P:protein deubiquitination"/>
    <property type="evidence" value="ECO:0007669"/>
    <property type="project" value="InterPro"/>
</dbReference>
<dbReference type="GO" id="GO:0005829">
    <property type="term" value="C:cytosol"/>
    <property type="evidence" value="ECO:0007669"/>
    <property type="project" value="TreeGrafter"/>
</dbReference>
<keyword evidence="4" id="KW-0833">Ubl conjugation pathway</keyword>
<dbReference type="InterPro" id="IPR050164">
    <property type="entry name" value="Peptidase_C19"/>
</dbReference>
<evidence type="ECO:0000313" key="10">
    <source>
        <dbReference type="Proteomes" id="UP001050691"/>
    </source>
</evidence>
<proteinExistence type="predicted"/>
<evidence type="ECO:0000256" key="6">
    <source>
        <dbReference type="ARBA" id="ARBA00022807"/>
    </source>
</evidence>
<feature type="compositionally biased region" description="Polar residues" evidence="7">
    <location>
        <begin position="248"/>
        <end position="263"/>
    </location>
</feature>
<feature type="region of interest" description="Disordered" evidence="7">
    <location>
        <begin position="34"/>
        <end position="80"/>
    </location>
</feature>
<organism evidence="9 10">
    <name type="scientific">Clathrus columnatus</name>
    <dbReference type="NCBI Taxonomy" id="1419009"/>
    <lineage>
        <taxon>Eukaryota</taxon>
        <taxon>Fungi</taxon>
        <taxon>Dikarya</taxon>
        <taxon>Basidiomycota</taxon>
        <taxon>Agaricomycotina</taxon>
        <taxon>Agaricomycetes</taxon>
        <taxon>Phallomycetidae</taxon>
        <taxon>Phallales</taxon>
        <taxon>Clathraceae</taxon>
        <taxon>Clathrus</taxon>
    </lineage>
</organism>
<feature type="compositionally biased region" description="Low complexity" evidence="7">
    <location>
        <begin position="265"/>
        <end position="281"/>
    </location>
</feature>
<dbReference type="AlphaFoldDB" id="A0AAV5ACB7"/>
<keyword evidence="3" id="KW-0645">Protease</keyword>
<dbReference type="PROSITE" id="PS50235">
    <property type="entry name" value="USP_3"/>
    <property type="match status" value="1"/>
</dbReference>
<dbReference type="SUPFAM" id="SSF54001">
    <property type="entry name" value="Cysteine proteinases"/>
    <property type="match status" value="1"/>
</dbReference>
<dbReference type="InterPro" id="IPR028889">
    <property type="entry name" value="USP"/>
</dbReference>
<dbReference type="EC" id="3.4.19.12" evidence="2"/>
<dbReference type="Proteomes" id="UP001050691">
    <property type="component" value="Unassembled WGS sequence"/>
</dbReference>